<dbReference type="GO" id="GO:0005524">
    <property type="term" value="F:ATP binding"/>
    <property type="evidence" value="ECO:0007669"/>
    <property type="project" value="UniProtKB-KW"/>
</dbReference>
<dbReference type="PROSITE" id="PS50109">
    <property type="entry name" value="HIS_KIN"/>
    <property type="match status" value="1"/>
</dbReference>
<dbReference type="Pfam" id="PF02518">
    <property type="entry name" value="HATPase_c"/>
    <property type="match status" value="1"/>
</dbReference>
<keyword evidence="8" id="KW-0067">ATP-binding</keyword>
<dbReference type="PANTHER" id="PTHR45453">
    <property type="entry name" value="PHOSPHATE REGULON SENSOR PROTEIN PHOR"/>
    <property type="match status" value="1"/>
</dbReference>
<dbReference type="EC" id="2.7.13.3" evidence="2"/>
<dbReference type="InterPro" id="IPR005467">
    <property type="entry name" value="His_kinase_dom"/>
</dbReference>
<keyword evidence="9" id="KW-1185">Reference proteome</keyword>
<proteinExistence type="predicted"/>
<evidence type="ECO:0000259" key="7">
    <source>
        <dbReference type="PROSITE" id="PS50109"/>
    </source>
</evidence>
<dbReference type="Proteomes" id="UP000719267">
    <property type="component" value="Unassembled WGS sequence"/>
</dbReference>
<keyword evidence="4" id="KW-0808">Transferase</keyword>
<protein>
    <recommendedName>
        <fullName evidence="2">histidine kinase</fullName>
        <ecNumber evidence="2">2.7.13.3</ecNumber>
    </recommendedName>
</protein>
<dbReference type="EMBL" id="JAHWDF010000007">
    <property type="protein sequence ID" value="MBW2961806.1"/>
    <property type="molecule type" value="Genomic_DNA"/>
</dbReference>
<sequence>MLSNAVKFTPENDKIEISYTIDESVSLKVFNYGIPITKEKIKEVEENNTRITSEYGTSNEIGTGIGLLLIKQYLKSNHAHLDITPQPNGTEFKISFDVYKFKTKNRF</sequence>
<keyword evidence="5" id="KW-0418">Kinase</keyword>
<evidence type="ECO:0000256" key="3">
    <source>
        <dbReference type="ARBA" id="ARBA00022553"/>
    </source>
</evidence>
<name>A0ABS6W1T4_9FLAO</name>
<keyword evidence="8" id="KW-0547">Nucleotide-binding</keyword>
<comment type="catalytic activity">
    <reaction evidence="1">
        <text>ATP + protein L-histidine = ADP + protein N-phospho-L-histidine.</text>
        <dbReference type="EC" id="2.7.13.3"/>
    </reaction>
</comment>
<evidence type="ECO:0000313" key="9">
    <source>
        <dbReference type="Proteomes" id="UP000719267"/>
    </source>
</evidence>
<evidence type="ECO:0000256" key="5">
    <source>
        <dbReference type="ARBA" id="ARBA00022777"/>
    </source>
</evidence>
<comment type="caution">
    <text evidence="8">The sequence shown here is derived from an EMBL/GenBank/DDBJ whole genome shotgun (WGS) entry which is preliminary data.</text>
</comment>
<dbReference type="InterPro" id="IPR003594">
    <property type="entry name" value="HATPase_dom"/>
</dbReference>
<evidence type="ECO:0000313" key="8">
    <source>
        <dbReference type="EMBL" id="MBW2961806.1"/>
    </source>
</evidence>
<evidence type="ECO:0000256" key="6">
    <source>
        <dbReference type="ARBA" id="ARBA00023012"/>
    </source>
</evidence>
<organism evidence="8 9">
    <name type="scientific">Mesonia aestuariivivens</name>
    <dbReference type="NCBI Taxonomy" id="2796128"/>
    <lineage>
        <taxon>Bacteria</taxon>
        <taxon>Pseudomonadati</taxon>
        <taxon>Bacteroidota</taxon>
        <taxon>Flavobacteriia</taxon>
        <taxon>Flavobacteriales</taxon>
        <taxon>Flavobacteriaceae</taxon>
        <taxon>Mesonia</taxon>
    </lineage>
</organism>
<feature type="domain" description="Histidine kinase" evidence="7">
    <location>
        <begin position="1"/>
        <end position="100"/>
    </location>
</feature>
<evidence type="ECO:0000256" key="2">
    <source>
        <dbReference type="ARBA" id="ARBA00012438"/>
    </source>
</evidence>
<evidence type="ECO:0000256" key="4">
    <source>
        <dbReference type="ARBA" id="ARBA00022679"/>
    </source>
</evidence>
<keyword evidence="3" id="KW-0597">Phosphoprotein</keyword>
<evidence type="ECO:0000256" key="1">
    <source>
        <dbReference type="ARBA" id="ARBA00000085"/>
    </source>
</evidence>
<gene>
    <name evidence="8" type="ORF">KW502_08340</name>
</gene>
<reference evidence="8 9" key="1">
    <citation type="submission" date="2021-07" db="EMBL/GenBank/DDBJ databases">
        <title>Mesonia aestuariivivens sp. nov., isolated from a tidal flat.</title>
        <authorList>
            <person name="Kim Y.-O."/>
            <person name="Yoon J.-H."/>
        </authorList>
    </citation>
    <scope>NUCLEOTIDE SEQUENCE [LARGE SCALE GENOMIC DNA]</scope>
    <source>
        <strain evidence="8 9">JHPTF-M18</strain>
    </source>
</reference>
<dbReference type="InterPro" id="IPR050351">
    <property type="entry name" value="BphY/WalK/GraS-like"/>
</dbReference>
<accession>A0ABS6W1T4</accession>
<keyword evidence="6" id="KW-0902">Two-component regulatory system</keyword>
<dbReference type="PANTHER" id="PTHR45453:SF1">
    <property type="entry name" value="PHOSPHATE REGULON SENSOR PROTEIN PHOR"/>
    <property type="match status" value="1"/>
</dbReference>